<dbReference type="GO" id="GO:0004519">
    <property type="term" value="F:endonuclease activity"/>
    <property type="evidence" value="ECO:0007669"/>
    <property type="project" value="UniProtKB-KW"/>
</dbReference>
<dbReference type="SUPFAM" id="SSF53098">
    <property type="entry name" value="Ribonuclease H-like"/>
    <property type="match status" value="1"/>
</dbReference>
<evidence type="ECO:0000259" key="9">
    <source>
        <dbReference type="PROSITE" id="PS50994"/>
    </source>
</evidence>
<keyword evidence="5" id="KW-0255">Endonuclease</keyword>
<dbReference type="InterPro" id="IPR041373">
    <property type="entry name" value="RT_RNaseH"/>
</dbReference>
<feature type="region of interest" description="Disordered" evidence="8">
    <location>
        <begin position="1"/>
        <end position="21"/>
    </location>
</feature>
<evidence type="ECO:0000256" key="5">
    <source>
        <dbReference type="ARBA" id="ARBA00022759"/>
    </source>
</evidence>
<dbReference type="GO" id="GO:0016787">
    <property type="term" value="F:hydrolase activity"/>
    <property type="evidence" value="ECO:0007669"/>
    <property type="project" value="UniProtKB-KW"/>
</dbReference>
<evidence type="ECO:0000256" key="7">
    <source>
        <dbReference type="ARBA" id="ARBA00022918"/>
    </source>
</evidence>
<dbReference type="InterPro" id="IPR036397">
    <property type="entry name" value="RNaseH_sf"/>
</dbReference>
<dbReference type="Gene3D" id="3.10.20.370">
    <property type="match status" value="1"/>
</dbReference>
<evidence type="ECO:0000256" key="1">
    <source>
        <dbReference type="ARBA" id="ARBA00012493"/>
    </source>
</evidence>
<keyword evidence="6" id="KW-0378">Hydrolase</keyword>
<protein>
    <recommendedName>
        <fullName evidence="1">RNA-directed DNA polymerase</fullName>
        <ecNumber evidence="1">2.7.7.49</ecNumber>
    </recommendedName>
</protein>
<evidence type="ECO:0000256" key="4">
    <source>
        <dbReference type="ARBA" id="ARBA00022722"/>
    </source>
</evidence>
<dbReference type="GO" id="GO:0003964">
    <property type="term" value="F:RNA-directed DNA polymerase activity"/>
    <property type="evidence" value="ECO:0007669"/>
    <property type="project" value="UniProtKB-KW"/>
</dbReference>
<sequence>MSKSSALFDNSKQQDTQPTLNVQHTIEPTTPTTNVNIKETNTDQAADAQFQPYEFFNPFCTPVQEVDGSSSRIIDNSNMHMFYQRHRSDYHWTKDHPLEQIHRNPSKTKKDKDNIVILKKACLVAKGYKQEKGVDFEESFAPVAWLEEEVYISQADGFVDLDHPEKVYRLRKALYGLKQAPRAWSTNPKISKKFEKMMHSGFEMSLIGEIKFFLGLQIHQSPRVPIQAALAAIQETLANIQAEVGTHSTEIASLKRGEGTSQPRTDDLTAQLRPHPEPNNTPYGKLIRIEFSKFSGDDVKDWVYTCKQFFKVDGVPDGRKIQLASMHMFDAALVWYQPYVKKYPDNTPWEQFEVEVVKRFGVLYDETRSVQTYQEAFEALLNIMDLPELVVVSTFMGGLKPEVGTPMRIFQATTLSETYGLDRMKKATNTILKPRYHTPLLSTPKQSTTTYVSKAVTTPVKSNSVGQSSGYITRNRVHKPYRLTQRELKDKRAKGQCFYCDQKYAPGHKCSRQLHSIEVIYGDDFDNYIDGDDETYQDCVGDMVEVIDSPQITLNALSGLNSYQTMRVRDKVAKKLGCRLAKTTPMQVSVANGQRMMRTSVCHDLKWSLQNEVFTSDVMLLPLGGCKMVLGIRWLATLGDMQCNFKKLIINFNHKGRQLVLRGMNNTHIHWMQGNKGMLKQAELSSMALCVYPVRLCQMESVGSVSAEVDQVLTQFDEVFEVPKDLPPHRSHDHQIYLMPNTPPINVRPYRHPLNQKDAIEGMVKELMDSGVIRASQSPFSSIIVMVKNKDVTWRMCIDYRQLNKHTVKDKFPIPVIGKLIDELNGSAVFFKLDLRSGYLQIRMNEDDICKTAFRTHEGHYDDNLEEHCDHLAQVLQVIKDNTLYAKRTKCYSAVPQVEYLGHIISAQHKLKEAMVKAPVLALPNFEQEFVVETDASGNGIGAVLCQNGHPIAYWSKTLSAKHQALSTCKKEFLAVVAALDKWKGYLLDRHFKIRTDHFSLKYLLNQKLTTPFQFKWLPKLLGYDYETVYKKGSKNVVVDALSTMDSSGELLQISVSFVSSGVWDKHFHDEAISGHSGAHVTMKKLGLLFYWKGLKKVVKQMIRDCNVCQRQKPDLSAYHVLIQPLSIPERIWKEISMDFIKKLPTSHVKSVILVVVDRLSKYAHFNPLTHPFTASQVAQVFLDQVYKLHGLPESIVSDRDKVFLSNFWKALFVELKVKLKLSTAYHPQTDAEFWYNTNYHTSTKTTPYEVVYCQTPPIYVPYILGDSRVEEVDRTLKAREEAIKVLKFHLKRSQDRMRNQATTTGQIDNLKLLKEDVLLENKPMAILERRLGKVNNKPVMFVLIQLTNKLVEEATWEIYGDLITRFPGFDAVNEVVP</sequence>
<dbReference type="InterPro" id="IPR001584">
    <property type="entry name" value="Integrase_cat-core"/>
</dbReference>
<dbReference type="PANTHER" id="PTHR37984:SF5">
    <property type="entry name" value="PROTEIN NYNRIN-LIKE"/>
    <property type="match status" value="1"/>
</dbReference>
<dbReference type="GO" id="GO:0015074">
    <property type="term" value="P:DNA integration"/>
    <property type="evidence" value="ECO:0007669"/>
    <property type="project" value="InterPro"/>
</dbReference>
<dbReference type="InterPro" id="IPR041588">
    <property type="entry name" value="Integrase_H2C2"/>
</dbReference>
<reference evidence="10" key="1">
    <citation type="journal article" date="2019" name="Sci. Rep.">
        <title>Draft genome of Tanacetum cinerariifolium, the natural source of mosquito coil.</title>
        <authorList>
            <person name="Yamashiro T."/>
            <person name="Shiraishi A."/>
            <person name="Satake H."/>
            <person name="Nakayama K."/>
        </authorList>
    </citation>
    <scope>NUCLEOTIDE SEQUENCE</scope>
</reference>
<evidence type="ECO:0000313" key="10">
    <source>
        <dbReference type="EMBL" id="GEU73097.1"/>
    </source>
</evidence>
<dbReference type="InterPro" id="IPR043128">
    <property type="entry name" value="Rev_trsase/Diguanyl_cyclase"/>
</dbReference>
<name>A0A6L2MII3_TANCI</name>
<dbReference type="InterPro" id="IPR021109">
    <property type="entry name" value="Peptidase_aspartic_dom_sf"/>
</dbReference>
<evidence type="ECO:0000256" key="6">
    <source>
        <dbReference type="ARBA" id="ARBA00022801"/>
    </source>
</evidence>
<dbReference type="CDD" id="cd00303">
    <property type="entry name" value="retropepsin_like"/>
    <property type="match status" value="1"/>
</dbReference>
<dbReference type="Gene3D" id="3.30.70.270">
    <property type="match status" value="2"/>
</dbReference>
<dbReference type="PANTHER" id="PTHR37984">
    <property type="entry name" value="PROTEIN CBG26694"/>
    <property type="match status" value="1"/>
</dbReference>
<dbReference type="Pfam" id="PF17917">
    <property type="entry name" value="RT_RNaseH"/>
    <property type="match status" value="1"/>
</dbReference>
<dbReference type="InterPro" id="IPR013103">
    <property type="entry name" value="RVT_2"/>
</dbReference>
<organism evidence="10">
    <name type="scientific">Tanacetum cinerariifolium</name>
    <name type="common">Dalmatian daisy</name>
    <name type="synonym">Chrysanthemum cinerariifolium</name>
    <dbReference type="NCBI Taxonomy" id="118510"/>
    <lineage>
        <taxon>Eukaryota</taxon>
        <taxon>Viridiplantae</taxon>
        <taxon>Streptophyta</taxon>
        <taxon>Embryophyta</taxon>
        <taxon>Tracheophyta</taxon>
        <taxon>Spermatophyta</taxon>
        <taxon>Magnoliopsida</taxon>
        <taxon>eudicotyledons</taxon>
        <taxon>Gunneridae</taxon>
        <taxon>Pentapetalae</taxon>
        <taxon>asterids</taxon>
        <taxon>campanulids</taxon>
        <taxon>Asterales</taxon>
        <taxon>Asteraceae</taxon>
        <taxon>Asteroideae</taxon>
        <taxon>Anthemideae</taxon>
        <taxon>Anthemidinae</taxon>
        <taxon>Tanacetum</taxon>
    </lineage>
</organism>
<evidence type="ECO:0000256" key="2">
    <source>
        <dbReference type="ARBA" id="ARBA00022679"/>
    </source>
</evidence>
<dbReference type="Pfam" id="PF17921">
    <property type="entry name" value="Integrase_H2C2"/>
    <property type="match status" value="1"/>
</dbReference>
<dbReference type="PROSITE" id="PS50994">
    <property type="entry name" value="INTEGRASE"/>
    <property type="match status" value="1"/>
</dbReference>
<evidence type="ECO:0000256" key="8">
    <source>
        <dbReference type="SAM" id="MobiDB-lite"/>
    </source>
</evidence>
<dbReference type="Gene3D" id="3.30.420.10">
    <property type="entry name" value="Ribonuclease H-like superfamily/Ribonuclease H"/>
    <property type="match status" value="1"/>
</dbReference>
<dbReference type="InterPro" id="IPR043502">
    <property type="entry name" value="DNA/RNA_pol_sf"/>
</dbReference>
<keyword evidence="2" id="KW-0808">Transferase</keyword>
<dbReference type="Gene3D" id="1.10.340.70">
    <property type="match status" value="1"/>
</dbReference>
<dbReference type="CDD" id="cd09274">
    <property type="entry name" value="RNase_HI_RT_Ty3"/>
    <property type="match status" value="1"/>
</dbReference>
<dbReference type="GO" id="GO:0003676">
    <property type="term" value="F:nucleic acid binding"/>
    <property type="evidence" value="ECO:0007669"/>
    <property type="project" value="InterPro"/>
</dbReference>
<feature type="region of interest" description="Disordered" evidence="8">
    <location>
        <begin position="254"/>
        <end position="279"/>
    </location>
</feature>
<dbReference type="EMBL" id="BKCJ010006623">
    <property type="protein sequence ID" value="GEU73097.1"/>
    <property type="molecule type" value="Genomic_DNA"/>
</dbReference>
<feature type="domain" description="Integrase catalytic" evidence="9">
    <location>
        <begin position="1125"/>
        <end position="1232"/>
    </location>
</feature>
<evidence type="ECO:0000256" key="3">
    <source>
        <dbReference type="ARBA" id="ARBA00022695"/>
    </source>
</evidence>
<dbReference type="InterPro" id="IPR050951">
    <property type="entry name" value="Retrovirus_Pol_polyprotein"/>
</dbReference>
<dbReference type="InterPro" id="IPR012337">
    <property type="entry name" value="RNaseH-like_sf"/>
</dbReference>
<keyword evidence="3" id="KW-0548">Nucleotidyltransferase</keyword>
<proteinExistence type="predicted"/>
<dbReference type="EC" id="2.7.7.49" evidence="1"/>
<dbReference type="Gene3D" id="3.10.10.10">
    <property type="entry name" value="HIV Type 1 Reverse Transcriptase, subunit A, domain 1"/>
    <property type="match status" value="1"/>
</dbReference>
<keyword evidence="4" id="KW-0540">Nuclease</keyword>
<dbReference type="Pfam" id="PF07727">
    <property type="entry name" value="RVT_2"/>
    <property type="match status" value="1"/>
</dbReference>
<keyword evidence="7" id="KW-0695">RNA-directed DNA polymerase</keyword>
<dbReference type="Gene3D" id="2.40.70.10">
    <property type="entry name" value="Acid Proteases"/>
    <property type="match status" value="1"/>
</dbReference>
<dbReference type="InterPro" id="IPR000477">
    <property type="entry name" value="RT_dom"/>
</dbReference>
<dbReference type="SUPFAM" id="SSF56672">
    <property type="entry name" value="DNA/RNA polymerases"/>
    <property type="match status" value="1"/>
</dbReference>
<comment type="caution">
    <text evidence="10">The sequence shown here is derived from an EMBL/GenBank/DDBJ whole genome shotgun (WGS) entry which is preliminary data.</text>
</comment>
<dbReference type="CDD" id="cd01647">
    <property type="entry name" value="RT_LTR"/>
    <property type="match status" value="1"/>
</dbReference>
<dbReference type="Pfam" id="PF00078">
    <property type="entry name" value="RVT_1"/>
    <property type="match status" value="1"/>
</dbReference>
<gene>
    <name evidence="10" type="ORF">Tci_045075</name>
</gene>
<accession>A0A6L2MII3</accession>